<dbReference type="InterPro" id="IPR001471">
    <property type="entry name" value="AP2/ERF_dom"/>
</dbReference>
<dbReference type="CDD" id="cd00018">
    <property type="entry name" value="AP2"/>
    <property type="match status" value="1"/>
</dbReference>
<feature type="region of interest" description="Disordered" evidence="6">
    <location>
        <begin position="1"/>
        <end position="28"/>
    </location>
</feature>
<protein>
    <recommendedName>
        <fullName evidence="7">AP2/ERF domain-containing protein</fullName>
    </recommendedName>
</protein>
<evidence type="ECO:0000256" key="4">
    <source>
        <dbReference type="ARBA" id="ARBA00023163"/>
    </source>
</evidence>
<dbReference type="PROSITE" id="PS51032">
    <property type="entry name" value="AP2_ERF"/>
    <property type="match status" value="1"/>
</dbReference>
<dbReference type="InterPro" id="IPR036955">
    <property type="entry name" value="AP2/ERF_dom_sf"/>
</dbReference>
<dbReference type="GO" id="GO:0003700">
    <property type="term" value="F:DNA-binding transcription factor activity"/>
    <property type="evidence" value="ECO:0007669"/>
    <property type="project" value="InterPro"/>
</dbReference>
<proteinExistence type="predicted"/>
<dbReference type="PRINTS" id="PR00367">
    <property type="entry name" value="ETHRSPELEMNT"/>
</dbReference>
<evidence type="ECO:0000256" key="2">
    <source>
        <dbReference type="ARBA" id="ARBA00023015"/>
    </source>
</evidence>
<evidence type="ECO:0000256" key="3">
    <source>
        <dbReference type="ARBA" id="ARBA00023125"/>
    </source>
</evidence>
<keyword evidence="2" id="KW-0805">Transcription regulation</keyword>
<feature type="compositionally biased region" description="Polar residues" evidence="6">
    <location>
        <begin position="234"/>
        <end position="246"/>
    </location>
</feature>
<feature type="region of interest" description="Disordered" evidence="6">
    <location>
        <begin position="177"/>
        <end position="246"/>
    </location>
</feature>
<reference evidence="8 9" key="1">
    <citation type="journal article" date="2018" name="Science">
        <title>The opium poppy genome and morphinan production.</title>
        <authorList>
            <person name="Guo L."/>
            <person name="Winzer T."/>
            <person name="Yang X."/>
            <person name="Li Y."/>
            <person name="Ning Z."/>
            <person name="He Z."/>
            <person name="Teodor R."/>
            <person name="Lu Y."/>
            <person name="Bowser T.A."/>
            <person name="Graham I.A."/>
            <person name="Ye K."/>
        </authorList>
    </citation>
    <scope>NUCLEOTIDE SEQUENCE [LARGE SCALE GENOMIC DNA]</scope>
    <source>
        <strain evidence="9">cv. HN1</strain>
        <tissue evidence="8">Leaves</tissue>
    </source>
</reference>
<feature type="compositionally biased region" description="Low complexity" evidence="6">
    <location>
        <begin position="1"/>
        <end position="18"/>
    </location>
</feature>
<dbReference type="Proteomes" id="UP000316621">
    <property type="component" value="Chromosome 4"/>
</dbReference>
<evidence type="ECO:0000313" key="8">
    <source>
        <dbReference type="EMBL" id="RZC59598.1"/>
    </source>
</evidence>
<evidence type="ECO:0000256" key="5">
    <source>
        <dbReference type="ARBA" id="ARBA00023242"/>
    </source>
</evidence>
<feature type="compositionally biased region" description="Low complexity" evidence="6">
    <location>
        <begin position="193"/>
        <end position="219"/>
    </location>
</feature>
<evidence type="ECO:0000256" key="1">
    <source>
        <dbReference type="ARBA" id="ARBA00004123"/>
    </source>
</evidence>
<evidence type="ECO:0000259" key="7">
    <source>
        <dbReference type="PROSITE" id="PS51032"/>
    </source>
</evidence>
<dbReference type="GO" id="GO:0009873">
    <property type="term" value="P:ethylene-activated signaling pathway"/>
    <property type="evidence" value="ECO:0007669"/>
    <property type="project" value="InterPro"/>
</dbReference>
<feature type="compositionally biased region" description="Low complexity" evidence="6">
    <location>
        <begin position="288"/>
        <end position="300"/>
    </location>
</feature>
<dbReference type="SUPFAM" id="SSF54171">
    <property type="entry name" value="DNA-binding domain"/>
    <property type="match status" value="1"/>
</dbReference>
<keyword evidence="4" id="KW-0804">Transcription</keyword>
<dbReference type="FunFam" id="3.30.730.10:FF:000001">
    <property type="entry name" value="Ethylene-responsive transcription factor 2"/>
    <property type="match status" value="1"/>
</dbReference>
<feature type="compositionally biased region" description="Polar residues" evidence="6">
    <location>
        <begin position="181"/>
        <end position="192"/>
    </location>
</feature>
<comment type="subcellular location">
    <subcellularLocation>
        <location evidence="1">Nucleus</location>
    </subcellularLocation>
</comment>
<organism evidence="8 9">
    <name type="scientific">Papaver somniferum</name>
    <name type="common">Opium poppy</name>
    <dbReference type="NCBI Taxonomy" id="3469"/>
    <lineage>
        <taxon>Eukaryota</taxon>
        <taxon>Viridiplantae</taxon>
        <taxon>Streptophyta</taxon>
        <taxon>Embryophyta</taxon>
        <taxon>Tracheophyta</taxon>
        <taxon>Spermatophyta</taxon>
        <taxon>Magnoliopsida</taxon>
        <taxon>Ranunculales</taxon>
        <taxon>Papaveraceae</taxon>
        <taxon>Papaveroideae</taxon>
        <taxon>Papaver</taxon>
    </lineage>
</organism>
<dbReference type="Gramene" id="RZC59598">
    <property type="protein sequence ID" value="RZC59598"/>
    <property type="gene ID" value="C5167_006902"/>
</dbReference>
<dbReference type="AlphaFoldDB" id="A0A4Y7JIG9"/>
<dbReference type="EMBL" id="CM010718">
    <property type="protein sequence ID" value="RZC59598.1"/>
    <property type="molecule type" value="Genomic_DNA"/>
</dbReference>
<evidence type="ECO:0000313" key="9">
    <source>
        <dbReference type="Proteomes" id="UP000316621"/>
    </source>
</evidence>
<keyword evidence="9" id="KW-1185">Reference proteome</keyword>
<dbReference type="Gene3D" id="3.30.730.10">
    <property type="entry name" value="AP2/ERF domain"/>
    <property type="match status" value="1"/>
</dbReference>
<sequence length="348" mass="38408">MMSNISSNYATAASSNTSRRSEQQDMTAMVSALSRVIGTNNSPYDQQHHNYIQTAASGVRQAPLFSGSQDQHDPSLLMAAMNQQQQQQQHDDQVDSVCGVPTYSNRWGTNSRLPGNQRRRHYRGVRQRPWGKWAAEIRDPKKAARVWLGTFDTAEGAALAYDEAALKFKGTKAKLNFPERLQSSPSLPSGRNTSATTTTGASPATHHESSSTYSTSSSHFPPQGGTVSYPFSGPTPTFYHQSDQQAGTMDSDLYHYAQLLSSSGDEDFHHVAAHLYNINQQPPSFVHSSTGSSATSTTPSLYNQQLEQERLRRFSSSQSRRSFSSSEPPNDPDQHGGTGDRSRYSRDY</sequence>
<dbReference type="SMART" id="SM00380">
    <property type="entry name" value="AP2"/>
    <property type="match status" value="1"/>
</dbReference>
<evidence type="ECO:0000256" key="6">
    <source>
        <dbReference type="SAM" id="MobiDB-lite"/>
    </source>
</evidence>
<dbReference type="Pfam" id="PF00847">
    <property type="entry name" value="AP2"/>
    <property type="match status" value="1"/>
</dbReference>
<dbReference type="InterPro" id="IPR044808">
    <property type="entry name" value="ERF_plant"/>
</dbReference>
<keyword evidence="3" id="KW-0238">DNA-binding</keyword>
<dbReference type="PANTHER" id="PTHR31190">
    <property type="entry name" value="DNA-BINDING DOMAIN"/>
    <property type="match status" value="1"/>
</dbReference>
<dbReference type="InterPro" id="IPR016177">
    <property type="entry name" value="DNA-bd_dom_sf"/>
</dbReference>
<dbReference type="GO" id="GO:0005634">
    <property type="term" value="C:nucleus"/>
    <property type="evidence" value="ECO:0007669"/>
    <property type="project" value="UniProtKB-SubCell"/>
</dbReference>
<feature type="domain" description="AP2/ERF" evidence="7">
    <location>
        <begin position="121"/>
        <end position="178"/>
    </location>
</feature>
<feature type="compositionally biased region" description="Basic and acidic residues" evidence="6">
    <location>
        <begin position="332"/>
        <end position="348"/>
    </location>
</feature>
<feature type="region of interest" description="Disordered" evidence="6">
    <location>
        <begin position="283"/>
        <end position="348"/>
    </location>
</feature>
<feature type="compositionally biased region" description="Low complexity" evidence="6">
    <location>
        <begin position="314"/>
        <end position="326"/>
    </location>
</feature>
<gene>
    <name evidence="8" type="ORF">C5167_006902</name>
</gene>
<accession>A0A4Y7JIG9</accession>
<dbReference type="GO" id="GO:0003677">
    <property type="term" value="F:DNA binding"/>
    <property type="evidence" value="ECO:0007669"/>
    <property type="project" value="UniProtKB-KW"/>
</dbReference>
<keyword evidence="5" id="KW-0539">Nucleus</keyword>
<dbReference type="PANTHER" id="PTHR31190:SF489">
    <property type="entry name" value="ETHYLENE-RESPONSIVE TRANSCRIPTION FACTOR ERF113-RELATED"/>
    <property type="match status" value="1"/>
</dbReference>
<name>A0A4Y7JIG9_PAPSO</name>
<dbReference type="STRING" id="3469.A0A4Y7JIG9"/>